<protein>
    <submittedName>
        <fullName evidence="1">Uncharacterized protein</fullName>
    </submittedName>
</protein>
<accession>A0A0E9XW77</accession>
<evidence type="ECO:0000313" key="1">
    <source>
        <dbReference type="EMBL" id="JAI06905.1"/>
    </source>
</evidence>
<organism evidence="1">
    <name type="scientific">Anguilla anguilla</name>
    <name type="common">European freshwater eel</name>
    <name type="synonym">Muraena anguilla</name>
    <dbReference type="NCBI Taxonomy" id="7936"/>
    <lineage>
        <taxon>Eukaryota</taxon>
        <taxon>Metazoa</taxon>
        <taxon>Chordata</taxon>
        <taxon>Craniata</taxon>
        <taxon>Vertebrata</taxon>
        <taxon>Euteleostomi</taxon>
        <taxon>Actinopterygii</taxon>
        <taxon>Neopterygii</taxon>
        <taxon>Teleostei</taxon>
        <taxon>Anguilliformes</taxon>
        <taxon>Anguillidae</taxon>
        <taxon>Anguilla</taxon>
    </lineage>
</organism>
<sequence length="18" mass="1956">MANSGLNLEHNMVRPSSV</sequence>
<dbReference type="AlphaFoldDB" id="A0A0E9XW77"/>
<reference evidence="1" key="2">
    <citation type="journal article" date="2015" name="Fish Shellfish Immunol.">
        <title>Early steps in the European eel (Anguilla anguilla)-Vibrio vulnificus interaction in the gills: Role of the RtxA13 toxin.</title>
        <authorList>
            <person name="Callol A."/>
            <person name="Pajuelo D."/>
            <person name="Ebbesson L."/>
            <person name="Teles M."/>
            <person name="MacKenzie S."/>
            <person name="Amaro C."/>
        </authorList>
    </citation>
    <scope>NUCLEOTIDE SEQUENCE</scope>
</reference>
<dbReference type="EMBL" id="GBXM01001673">
    <property type="protein sequence ID" value="JAI06905.1"/>
    <property type="molecule type" value="Transcribed_RNA"/>
</dbReference>
<proteinExistence type="predicted"/>
<reference evidence="1" key="1">
    <citation type="submission" date="2014-11" db="EMBL/GenBank/DDBJ databases">
        <authorList>
            <person name="Amaro Gonzalez C."/>
        </authorList>
    </citation>
    <scope>NUCLEOTIDE SEQUENCE</scope>
</reference>
<name>A0A0E9XW77_ANGAN</name>